<dbReference type="InterPro" id="IPR005986">
    <property type="entry name" value="Asp_semialdehyde_DH_beta"/>
</dbReference>
<keyword evidence="12 15" id="KW-0457">Lysine biosynthesis</keyword>
<evidence type="ECO:0000256" key="15">
    <source>
        <dbReference type="HAMAP-Rule" id="MF_02121"/>
    </source>
</evidence>
<comment type="pathway">
    <text evidence="3 15">Amino-acid biosynthesis; L-threonine biosynthesis; L-threonine from L-aspartate: step 2/5.</text>
</comment>
<feature type="binding site" evidence="15">
    <location>
        <position position="235"/>
    </location>
    <ligand>
        <name>substrate</name>
    </ligand>
</feature>
<evidence type="ECO:0000256" key="10">
    <source>
        <dbReference type="ARBA" id="ARBA00022915"/>
    </source>
</evidence>
<dbReference type="PROSITE" id="PS01103">
    <property type="entry name" value="ASD"/>
    <property type="match status" value="1"/>
</dbReference>
<reference evidence="18 19" key="1">
    <citation type="submission" date="2018-08" db="EMBL/GenBank/DDBJ databases">
        <title>A genome reference for cultivated species of the human gut microbiota.</title>
        <authorList>
            <person name="Zou Y."/>
            <person name="Xue W."/>
            <person name="Luo G."/>
        </authorList>
    </citation>
    <scope>NUCLEOTIDE SEQUENCE [LARGE SCALE GENOMIC DNA]</scope>
    <source>
        <strain evidence="18 19">AF35-6BH</strain>
    </source>
</reference>
<evidence type="ECO:0000256" key="2">
    <source>
        <dbReference type="ARBA" id="ARBA00005076"/>
    </source>
</evidence>
<dbReference type="GO" id="GO:0009089">
    <property type="term" value="P:lysine biosynthetic process via diaminopimelate"/>
    <property type="evidence" value="ECO:0007669"/>
    <property type="project" value="UniProtKB-UniRule"/>
</dbReference>
<dbReference type="InterPro" id="IPR000319">
    <property type="entry name" value="Asp-semialdehyde_DH_CS"/>
</dbReference>
<dbReference type="CDD" id="cd02316">
    <property type="entry name" value="VcASADH2_like_N"/>
    <property type="match status" value="1"/>
</dbReference>
<dbReference type="Proteomes" id="UP000284868">
    <property type="component" value="Unassembled WGS sequence"/>
</dbReference>
<comment type="caution">
    <text evidence="18">The sequence shown here is derived from an EMBL/GenBank/DDBJ whole genome shotgun (WGS) entry which is preliminary data.</text>
</comment>
<dbReference type="UniPathway" id="UPA00034">
    <property type="reaction ID" value="UER00016"/>
</dbReference>
<evidence type="ECO:0000256" key="4">
    <source>
        <dbReference type="ARBA" id="ARBA00010584"/>
    </source>
</evidence>
<feature type="binding site" evidence="15">
    <location>
        <begin position="159"/>
        <end position="160"/>
    </location>
    <ligand>
        <name>NADP(+)</name>
        <dbReference type="ChEBI" id="CHEBI:58349"/>
    </ligand>
</feature>
<evidence type="ECO:0000256" key="16">
    <source>
        <dbReference type="PIRSR" id="PIRSR000148-1"/>
    </source>
</evidence>
<evidence type="ECO:0000313" key="18">
    <source>
        <dbReference type="EMBL" id="RHM09802.1"/>
    </source>
</evidence>
<proteinExistence type="inferred from homology"/>
<feature type="domain" description="Semialdehyde dehydrogenase NAD-binding" evidence="17">
    <location>
        <begin position="5"/>
        <end position="120"/>
    </location>
</feature>
<keyword evidence="13 15" id="KW-0486">Methionine biosynthesis</keyword>
<comment type="similarity">
    <text evidence="4 15">Belongs to the aspartate-semialdehyde dehydrogenase family.</text>
</comment>
<dbReference type="EC" id="1.2.1.11" evidence="6 15"/>
<dbReference type="SMART" id="SM00859">
    <property type="entry name" value="Semialdhyde_dh"/>
    <property type="match status" value="1"/>
</dbReference>
<feature type="binding site" evidence="15">
    <location>
        <begin position="12"/>
        <end position="15"/>
    </location>
    <ligand>
        <name>NADP(+)</name>
        <dbReference type="ChEBI" id="CHEBI:58349"/>
    </ligand>
</feature>
<feature type="binding site" evidence="15">
    <location>
        <position position="156"/>
    </location>
    <ligand>
        <name>substrate</name>
    </ligand>
</feature>
<keyword evidence="11 15" id="KW-0560">Oxidoreductase</keyword>
<feature type="binding site" evidence="15">
    <location>
        <position position="100"/>
    </location>
    <ligand>
        <name>phosphate</name>
        <dbReference type="ChEBI" id="CHEBI:43474"/>
    </ligand>
</feature>
<dbReference type="UniPathway" id="UPA00050">
    <property type="reaction ID" value="UER00463"/>
</dbReference>
<keyword evidence="19" id="KW-1185">Reference proteome</keyword>
<comment type="pathway">
    <text evidence="2 15">Amino-acid biosynthesis; L-lysine biosynthesis via DAP pathway; (S)-tetrahydrodipicolinate from L-aspartate: step 2/4.</text>
</comment>
<dbReference type="Gene3D" id="3.40.50.720">
    <property type="entry name" value="NAD(P)-binding Rossmann-like Domain"/>
    <property type="match status" value="1"/>
</dbReference>
<keyword evidence="7 15" id="KW-0028">Amino-acid biosynthesis</keyword>
<evidence type="ECO:0000256" key="9">
    <source>
        <dbReference type="ARBA" id="ARBA00022857"/>
    </source>
</evidence>
<dbReference type="GO" id="GO:0051287">
    <property type="term" value="F:NAD binding"/>
    <property type="evidence" value="ECO:0007669"/>
    <property type="project" value="InterPro"/>
</dbReference>
<dbReference type="AlphaFoldDB" id="A0A415PAP5"/>
<dbReference type="PANTHER" id="PTHR46278">
    <property type="entry name" value="DEHYDROGENASE, PUTATIVE-RELATED"/>
    <property type="match status" value="1"/>
</dbReference>
<accession>A0A415PAP5</accession>
<dbReference type="InterPro" id="IPR036291">
    <property type="entry name" value="NAD(P)-bd_dom_sf"/>
</dbReference>
<organism evidence="18 19">
    <name type="scientific">Amedibacillus dolichus</name>
    <dbReference type="NCBI Taxonomy" id="31971"/>
    <lineage>
        <taxon>Bacteria</taxon>
        <taxon>Bacillati</taxon>
        <taxon>Bacillota</taxon>
        <taxon>Erysipelotrichia</taxon>
        <taxon>Erysipelotrichales</taxon>
        <taxon>Erysipelotrichaceae</taxon>
        <taxon>Amedibacillus</taxon>
    </lineage>
</organism>
<dbReference type="GO" id="GO:0050661">
    <property type="term" value="F:NADP binding"/>
    <property type="evidence" value="ECO:0007669"/>
    <property type="project" value="UniProtKB-UniRule"/>
</dbReference>
<comment type="subunit">
    <text evidence="5 15">Homodimer.</text>
</comment>
<evidence type="ECO:0000259" key="17">
    <source>
        <dbReference type="SMART" id="SM00859"/>
    </source>
</evidence>
<dbReference type="SUPFAM" id="SSF51735">
    <property type="entry name" value="NAD(P)-binding Rossmann-fold domains"/>
    <property type="match status" value="1"/>
</dbReference>
<feature type="active site" description="Proton acceptor" evidence="15 16">
    <location>
        <position position="242"/>
    </location>
</feature>
<dbReference type="GO" id="GO:0071266">
    <property type="term" value="P:'de novo' L-methionine biosynthetic process"/>
    <property type="evidence" value="ECO:0007669"/>
    <property type="project" value="UniProtKB-UniRule"/>
</dbReference>
<evidence type="ECO:0000256" key="1">
    <source>
        <dbReference type="ARBA" id="ARBA00005021"/>
    </source>
</evidence>
<keyword evidence="10 15" id="KW-0220">Diaminopimelate biosynthesis</keyword>
<dbReference type="NCBIfam" id="TIGR01296">
    <property type="entry name" value="asd_B"/>
    <property type="match status" value="1"/>
</dbReference>
<feature type="active site" description="Acyl-thioester intermediate" evidence="15 16">
    <location>
        <position position="129"/>
    </location>
</feature>
<dbReference type="GO" id="GO:0009097">
    <property type="term" value="P:isoleucine biosynthetic process"/>
    <property type="evidence" value="ECO:0007669"/>
    <property type="project" value="UniProtKB-UniRule"/>
</dbReference>
<dbReference type="NCBIfam" id="NF011456">
    <property type="entry name" value="PRK14874.1"/>
    <property type="match status" value="1"/>
</dbReference>
<dbReference type="PIRSF" id="PIRSF000148">
    <property type="entry name" value="ASA_dh"/>
    <property type="match status" value="1"/>
</dbReference>
<evidence type="ECO:0000256" key="5">
    <source>
        <dbReference type="ARBA" id="ARBA00011738"/>
    </source>
</evidence>
<evidence type="ECO:0000256" key="6">
    <source>
        <dbReference type="ARBA" id="ARBA00013120"/>
    </source>
</evidence>
<dbReference type="HAMAP" id="MF_02121">
    <property type="entry name" value="ASADH"/>
    <property type="match status" value="1"/>
</dbReference>
<dbReference type="CDD" id="cd18131">
    <property type="entry name" value="ASADH_C_bac_euk_like"/>
    <property type="match status" value="1"/>
</dbReference>
<dbReference type="GO" id="GO:0046983">
    <property type="term" value="F:protein dimerization activity"/>
    <property type="evidence" value="ECO:0007669"/>
    <property type="project" value="InterPro"/>
</dbReference>
<evidence type="ECO:0000256" key="12">
    <source>
        <dbReference type="ARBA" id="ARBA00023154"/>
    </source>
</evidence>
<dbReference type="GO" id="GO:0009088">
    <property type="term" value="P:threonine biosynthetic process"/>
    <property type="evidence" value="ECO:0007669"/>
    <property type="project" value="UniProtKB-UniRule"/>
</dbReference>
<name>A0A415PAP5_9FIRM</name>
<keyword evidence="9 15" id="KW-0521">NADP</keyword>
<dbReference type="PANTHER" id="PTHR46278:SF2">
    <property type="entry name" value="ASPARTATE-SEMIALDEHYDE DEHYDROGENASE"/>
    <property type="match status" value="1"/>
</dbReference>
<dbReference type="Pfam" id="PF02774">
    <property type="entry name" value="Semialdhyde_dhC"/>
    <property type="match status" value="1"/>
</dbReference>
<evidence type="ECO:0000256" key="3">
    <source>
        <dbReference type="ARBA" id="ARBA00005097"/>
    </source>
</evidence>
<comment type="catalytic activity">
    <reaction evidence="14 15">
        <text>L-aspartate 4-semialdehyde + phosphate + NADP(+) = 4-phospho-L-aspartate + NADPH + H(+)</text>
        <dbReference type="Rhea" id="RHEA:24284"/>
        <dbReference type="ChEBI" id="CHEBI:15378"/>
        <dbReference type="ChEBI" id="CHEBI:43474"/>
        <dbReference type="ChEBI" id="CHEBI:57535"/>
        <dbReference type="ChEBI" id="CHEBI:57783"/>
        <dbReference type="ChEBI" id="CHEBI:58349"/>
        <dbReference type="ChEBI" id="CHEBI:537519"/>
        <dbReference type="EC" id="1.2.1.11"/>
    </reaction>
</comment>
<dbReference type="InterPro" id="IPR000534">
    <property type="entry name" value="Semialdehyde_DH_NAD-bd"/>
</dbReference>
<comment type="caution">
    <text evidence="15">Lacks conserved residue(s) required for the propagation of feature annotation.</text>
</comment>
<keyword evidence="8 15" id="KW-0791">Threonine biosynthesis</keyword>
<evidence type="ECO:0000313" key="19">
    <source>
        <dbReference type="Proteomes" id="UP000284868"/>
    </source>
</evidence>
<dbReference type="InterPro" id="IPR012280">
    <property type="entry name" value="Semialdhyde_DH_dimer_dom"/>
</dbReference>
<comment type="pathway">
    <text evidence="1 15">Amino-acid biosynthesis; L-methionine biosynthesis via de novo pathway; L-homoserine from L-aspartate: step 2/3.</text>
</comment>
<dbReference type="OrthoDB" id="9805684at2"/>
<dbReference type="UniPathway" id="UPA00051">
    <property type="reaction ID" value="UER00464"/>
</dbReference>
<gene>
    <name evidence="15" type="primary">asd</name>
    <name evidence="18" type="ORF">DWZ83_06870</name>
</gene>
<evidence type="ECO:0000256" key="7">
    <source>
        <dbReference type="ARBA" id="ARBA00022605"/>
    </source>
</evidence>
<protein>
    <recommendedName>
        <fullName evidence="6 15">Aspartate-semialdehyde dehydrogenase</fullName>
        <shortName evidence="15">ASA dehydrogenase</shortName>
        <shortName evidence="15">ASADH</shortName>
        <ecNumber evidence="6 15">1.2.1.11</ecNumber>
    </recommendedName>
    <alternativeName>
        <fullName evidence="15">Aspartate-beta-semialdehyde dehydrogenase</fullName>
    </alternativeName>
</protein>
<dbReference type="GO" id="GO:0004073">
    <property type="term" value="F:aspartate-semialdehyde dehydrogenase activity"/>
    <property type="evidence" value="ECO:0007669"/>
    <property type="project" value="UniProtKB-UniRule"/>
</dbReference>
<evidence type="ECO:0000256" key="11">
    <source>
        <dbReference type="ARBA" id="ARBA00023002"/>
    </source>
</evidence>
<dbReference type="Gene3D" id="3.30.360.10">
    <property type="entry name" value="Dihydrodipicolinate Reductase, domain 2"/>
    <property type="match status" value="1"/>
</dbReference>
<sequence length="336" mass="36990">MKTYNVAILGATGAVGQEMLKILNERKFPIKELHLLASKRSAGKKITVNEKEYIVEETTANSFDNIDIVLGAAENDIAKKYLPIAVEKGAIVVDNSSAYRLDKDVPLIIPEVNPQDIKKHHGIIANPNCATIIALVALQPLHAYAKAKRMVVSTYQAVSGAGVKGIMELQQQLAALAHGKEVEIQTFQHQIAYNLIPQIGSFDENGYSSEEMKMQNEGRKILNSPELAVNCTCVRVPILRSHSESIMVEFEQPIDVEKARELLANAKGVKLVDDPKSNQYPMPLDTTDQDLVYVGRIRKDISTQANALSFWCCGDQVRKGAATNAVQIAELLIEEL</sequence>
<dbReference type="EMBL" id="QRPK01000033">
    <property type="protein sequence ID" value="RHM09802.1"/>
    <property type="molecule type" value="Genomic_DNA"/>
</dbReference>
<dbReference type="SUPFAM" id="SSF55347">
    <property type="entry name" value="Glyceraldehyde-3-phosphate dehydrogenase-like, C-terminal domain"/>
    <property type="match status" value="1"/>
</dbReference>
<feature type="binding site" evidence="15">
    <location>
        <begin position="40"/>
        <end position="41"/>
    </location>
    <ligand>
        <name>NADP(+)</name>
        <dbReference type="ChEBI" id="CHEBI:58349"/>
    </ligand>
</feature>
<evidence type="ECO:0000256" key="14">
    <source>
        <dbReference type="ARBA" id="ARBA00047891"/>
    </source>
</evidence>
<evidence type="ECO:0000256" key="8">
    <source>
        <dbReference type="ARBA" id="ARBA00022697"/>
    </source>
</evidence>
<dbReference type="GO" id="GO:0019877">
    <property type="term" value="P:diaminopimelate biosynthetic process"/>
    <property type="evidence" value="ECO:0007669"/>
    <property type="project" value="UniProtKB-UniRule"/>
</dbReference>
<comment type="function">
    <text evidence="15">Catalyzes the NADPH-dependent formation of L-aspartate-semialdehyde (L-ASA) by the reductive dephosphorylation of L-aspartyl-4-phosphate.</text>
</comment>
<dbReference type="InterPro" id="IPR012080">
    <property type="entry name" value="Asp_semialdehyde_DH"/>
</dbReference>
<feature type="binding site" evidence="15">
    <location>
        <position position="316"/>
    </location>
    <ligand>
        <name>NADP(+)</name>
        <dbReference type="ChEBI" id="CHEBI:58349"/>
    </ligand>
</feature>
<evidence type="ECO:0000256" key="13">
    <source>
        <dbReference type="ARBA" id="ARBA00023167"/>
    </source>
</evidence>
<dbReference type="RefSeq" id="WP_118365664.1">
    <property type="nucleotide sequence ID" value="NZ_CAJKGD010000038.1"/>
</dbReference>
<dbReference type="Pfam" id="PF01118">
    <property type="entry name" value="Semialdhyde_dh"/>
    <property type="match status" value="1"/>
</dbReference>